<dbReference type="RefSeq" id="WP_220379971.1">
    <property type="nucleotide sequence ID" value="NZ_CP080544.1"/>
</dbReference>
<dbReference type="InterPro" id="IPR016980">
    <property type="entry name" value="S-AdoMet-dep_MeTrfase_Alr7345"/>
</dbReference>
<feature type="chain" id="PRO_5046209284" evidence="1">
    <location>
        <begin position="22"/>
        <end position="308"/>
    </location>
</feature>
<protein>
    <submittedName>
        <fullName evidence="2">Methyltransferase</fullName>
    </submittedName>
</protein>
<gene>
    <name evidence="2" type="ORF">H8L67_01110</name>
</gene>
<accession>A0ABX8WQQ0</accession>
<evidence type="ECO:0000313" key="3">
    <source>
        <dbReference type="Proteomes" id="UP000824755"/>
    </source>
</evidence>
<keyword evidence="3" id="KW-1185">Reference proteome</keyword>
<proteinExistence type="predicted"/>
<dbReference type="Gene3D" id="3.40.50.150">
    <property type="entry name" value="Vaccinia Virus protein VP39"/>
    <property type="match status" value="1"/>
</dbReference>
<dbReference type="InterPro" id="IPR029063">
    <property type="entry name" value="SAM-dependent_MTases_sf"/>
</dbReference>
<dbReference type="EMBL" id="CP080544">
    <property type="protein sequence ID" value="QYR53153.1"/>
    <property type="molecule type" value="Genomic_DNA"/>
</dbReference>
<sequence>MQKSKLLACSLSLVLSACASSASHDVATGTDGAPVHSAAAIAAVEAADAAAKAAADAADEAELQMAIDREDRSAANRARDVYRHPFDTLRFFQVTPRSHVVEITPGGGWYTEILQPYLITDGSYTAALVDPATVPMGASRAFQEKQRDTFARFLAGKVQGFNTLKQIGFNPSAPVFGAPGSVDTILTFRNVHNWVAAGNAQLYFDAFFKALKPGGVLGVADHRAKPGTDLDTMKKTGYLTEALVIDYATRAGFVLEETSQINANPADTTDHPNGVWTLPPTNRHDAKDDAKYKAIGESDRMTLRFRKP</sequence>
<dbReference type="PROSITE" id="PS51257">
    <property type="entry name" value="PROKAR_LIPOPROTEIN"/>
    <property type="match status" value="1"/>
</dbReference>
<keyword evidence="2" id="KW-0808">Transferase</keyword>
<dbReference type="PIRSF" id="PIRSF031679">
    <property type="entry name" value="Mtase_Alr7345_prd"/>
    <property type="match status" value="1"/>
</dbReference>
<dbReference type="GO" id="GO:0008168">
    <property type="term" value="F:methyltransferase activity"/>
    <property type="evidence" value="ECO:0007669"/>
    <property type="project" value="UniProtKB-KW"/>
</dbReference>
<evidence type="ECO:0000313" key="2">
    <source>
        <dbReference type="EMBL" id="QYR53153.1"/>
    </source>
</evidence>
<dbReference type="Proteomes" id="UP000824755">
    <property type="component" value="Chromosome"/>
</dbReference>
<feature type="signal peptide" evidence="1">
    <location>
        <begin position="1"/>
        <end position="21"/>
    </location>
</feature>
<reference evidence="2 3" key="1">
    <citation type="submission" date="2021-08" db="EMBL/GenBank/DDBJ databases">
        <title>Lysobacter sp. strain CJ11 Genome sequencing and assembly.</title>
        <authorList>
            <person name="Kim I."/>
        </authorList>
    </citation>
    <scope>NUCLEOTIDE SEQUENCE [LARGE SCALE GENOMIC DNA]</scope>
    <source>
        <strain evidence="2 3">CJ11</strain>
    </source>
</reference>
<name>A0ABX8WQQ0_9GAMM</name>
<dbReference type="GO" id="GO:0032259">
    <property type="term" value="P:methylation"/>
    <property type="evidence" value="ECO:0007669"/>
    <property type="project" value="UniProtKB-KW"/>
</dbReference>
<keyword evidence="2" id="KW-0489">Methyltransferase</keyword>
<keyword evidence="1" id="KW-0732">Signal</keyword>
<organism evidence="2 3">
    <name type="scientific">Lysobacter soyae</name>
    <dbReference type="NCBI Taxonomy" id="2764185"/>
    <lineage>
        <taxon>Bacteria</taxon>
        <taxon>Pseudomonadati</taxon>
        <taxon>Pseudomonadota</taxon>
        <taxon>Gammaproteobacteria</taxon>
        <taxon>Lysobacterales</taxon>
        <taxon>Lysobacteraceae</taxon>
        <taxon>Lysobacter</taxon>
    </lineage>
</organism>
<dbReference type="SUPFAM" id="SSF53335">
    <property type="entry name" value="S-adenosyl-L-methionine-dependent methyltransferases"/>
    <property type="match status" value="1"/>
</dbReference>
<evidence type="ECO:0000256" key="1">
    <source>
        <dbReference type="SAM" id="SignalP"/>
    </source>
</evidence>